<dbReference type="InterPro" id="IPR004474">
    <property type="entry name" value="LytR_CpsA_psr"/>
</dbReference>
<protein>
    <submittedName>
        <fullName evidence="6">LCP family protein</fullName>
    </submittedName>
</protein>
<keyword evidence="4" id="KW-0472">Membrane</keyword>
<dbReference type="Pfam" id="PF03816">
    <property type="entry name" value="LytR_cpsA_psr"/>
    <property type="match status" value="1"/>
</dbReference>
<organism evidence="6 7">
    <name type="scientific">Lentibacillus kimchii</name>
    <dbReference type="NCBI Taxonomy" id="1542911"/>
    <lineage>
        <taxon>Bacteria</taxon>
        <taxon>Bacillati</taxon>
        <taxon>Bacillota</taxon>
        <taxon>Bacilli</taxon>
        <taxon>Bacillales</taxon>
        <taxon>Bacillaceae</taxon>
        <taxon>Lentibacillus</taxon>
    </lineage>
</organism>
<reference evidence="7" key="1">
    <citation type="journal article" date="2019" name="Int. J. Syst. Evol. Microbiol.">
        <title>The Global Catalogue of Microorganisms (GCM) 10K type strain sequencing project: providing services to taxonomists for standard genome sequencing and annotation.</title>
        <authorList>
            <consortium name="The Broad Institute Genomics Platform"/>
            <consortium name="The Broad Institute Genome Sequencing Center for Infectious Disease"/>
            <person name="Wu L."/>
            <person name="Ma J."/>
        </authorList>
    </citation>
    <scope>NUCLEOTIDE SEQUENCE [LARGE SCALE GENOMIC DNA]</scope>
    <source>
        <strain evidence="7">JCM 30234</strain>
    </source>
</reference>
<keyword evidence="7" id="KW-1185">Reference proteome</keyword>
<evidence type="ECO:0000313" key="6">
    <source>
        <dbReference type="EMBL" id="MFC7747466.1"/>
    </source>
</evidence>
<feature type="domain" description="Cell envelope-related transcriptional attenuator" evidence="5">
    <location>
        <begin position="89"/>
        <end position="247"/>
    </location>
</feature>
<evidence type="ECO:0000256" key="1">
    <source>
        <dbReference type="ARBA" id="ARBA00006068"/>
    </source>
</evidence>
<dbReference type="Proteomes" id="UP001596620">
    <property type="component" value="Unassembled WGS sequence"/>
</dbReference>
<keyword evidence="3" id="KW-0735">Signal-anchor</keyword>
<dbReference type="RefSeq" id="WP_382359176.1">
    <property type="nucleotide sequence ID" value="NZ_JBHTGR010000027.1"/>
</dbReference>
<keyword evidence="4" id="KW-1133">Transmembrane helix</keyword>
<dbReference type="PANTHER" id="PTHR33392:SF10">
    <property type="entry name" value="POLYISOPRENYL-TEICHOIC ACID--PEPTIDOGLYCAN TEICHOIC ACID TRANSFERASE TAGV"/>
    <property type="match status" value="1"/>
</dbReference>
<proteinExistence type="inferred from homology"/>
<evidence type="ECO:0000313" key="7">
    <source>
        <dbReference type="Proteomes" id="UP001596620"/>
    </source>
</evidence>
<evidence type="ECO:0000256" key="2">
    <source>
        <dbReference type="ARBA" id="ARBA00022692"/>
    </source>
</evidence>
<accession>A0ABW2UUE2</accession>
<name>A0ABW2UUE2_9BACI</name>
<evidence type="ECO:0000259" key="5">
    <source>
        <dbReference type="Pfam" id="PF03816"/>
    </source>
</evidence>
<comment type="similarity">
    <text evidence="1">Belongs to the LytR/CpsA/Psr (LCP) family.</text>
</comment>
<dbReference type="PANTHER" id="PTHR33392">
    <property type="entry name" value="POLYISOPRENYL-TEICHOIC ACID--PEPTIDOGLYCAN TEICHOIC ACID TRANSFERASE TAGU"/>
    <property type="match status" value="1"/>
</dbReference>
<gene>
    <name evidence="6" type="ORF">ACFQU8_09515</name>
</gene>
<dbReference type="NCBIfam" id="TIGR00350">
    <property type="entry name" value="lytR_cpsA_psr"/>
    <property type="match status" value="1"/>
</dbReference>
<dbReference type="Gene3D" id="3.40.630.190">
    <property type="entry name" value="LCP protein"/>
    <property type="match status" value="1"/>
</dbReference>
<keyword evidence="2" id="KW-0812">Transmembrane</keyword>
<dbReference type="EMBL" id="JBHTGR010000027">
    <property type="protein sequence ID" value="MFC7747466.1"/>
    <property type="molecule type" value="Genomic_DNA"/>
</dbReference>
<sequence>MDDSRINKRKKKWPRRLLYVVLMLLLILVGFSLFAGVQAMNAFDQSQVDLNRENDKSDFRNKSVTIDKDPISILLMGVEDYSSDGKHGRADTQIVMTIDPETHDMNMVTIPRDTRVTIENAKEYTGTHKINAAYTYGSITGYGAEKLQMETVENLLNIPIDHFVTVGFDGFRDIVDALGGVDIDIKEGFWEKNIYQNDERIYFEQGDTHLNGEESLAFVRMRKRSVNASYGRDTRQRQFLKATIDQAISAGTIFKVSDITDILGKSVKTDLAAKEIFALEKQLAAKNDLSMKTIEIKGTEKTVNNGSYFIPEKTDLEEVSQQLRQVLGLDPVDHFTTNAD</sequence>
<evidence type="ECO:0000256" key="4">
    <source>
        <dbReference type="ARBA" id="ARBA00022989"/>
    </source>
</evidence>
<dbReference type="InterPro" id="IPR050922">
    <property type="entry name" value="LytR/CpsA/Psr_CW_biosynth"/>
</dbReference>
<comment type="caution">
    <text evidence="6">The sequence shown here is derived from an EMBL/GenBank/DDBJ whole genome shotgun (WGS) entry which is preliminary data.</text>
</comment>
<evidence type="ECO:0000256" key="3">
    <source>
        <dbReference type="ARBA" id="ARBA00022968"/>
    </source>
</evidence>